<feature type="compositionally biased region" description="Polar residues" evidence="1">
    <location>
        <begin position="1"/>
        <end position="10"/>
    </location>
</feature>
<name>A0ABR1CGM2_NECAM</name>
<sequence length="184" mass="20478">MQRALASSKNKMLRSDSKKTERKKSPLERSCRNACRKTTQVGVLQRMCCSCALHNSRRGFPFDFEKLLLQQARFAQTTHIESSSRSWHSWCCRIPDRLVKVVVPTERYCSIGMSAKTGASESQEDAFHLAVYLCGRAVVAIAFCVVPICALNTRSSVGGTALETCLRGVAYASCCNFQSATFLY</sequence>
<gene>
    <name evidence="2" type="primary">Necator_chrII.g7321</name>
    <name evidence="2" type="ORF">RB195_019528</name>
</gene>
<proteinExistence type="predicted"/>
<evidence type="ECO:0000313" key="2">
    <source>
        <dbReference type="EMBL" id="KAK6736887.1"/>
    </source>
</evidence>
<feature type="compositionally biased region" description="Basic and acidic residues" evidence="1">
    <location>
        <begin position="13"/>
        <end position="25"/>
    </location>
</feature>
<dbReference type="EMBL" id="JAVFWL010000002">
    <property type="protein sequence ID" value="KAK6736887.1"/>
    <property type="molecule type" value="Genomic_DNA"/>
</dbReference>
<evidence type="ECO:0000256" key="1">
    <source>
        <dbReference type="SAM" id="MobiDB-lite"/>
    </source>
</evidence>
<dbReference type="Proteomes" id="UP001303046">
    <property type="component" value="Unassembled WGS sequence"/>
</dbReference>
<keyword evidence="3" id="KW-1185">Reference proteome</keyword>
<organism evidence="2 3">
    <name type="scientific">Necator americanus</name>
    <name type="common">Human hookworm</name>
    <dbReference type="NCBI Taxonomy" id="51031"/>
    <lineage>
        <taxon>Eukaryota</taxon>
        <taxon>Metazoa</taxon>
        <taxon>Ecdysozoa</taxon>
        <taxon>Nematoda</taxon>
        <taxon>Chromadorea</taxon>
        <taxon>Rhabditida</taxon>
        <taxon>Rhabditina</taxon>
        <taxon>Rhabditomorpha</taxon>
        <taxon>Strongyloidea</taxon>
        <taxon>Ancylostomatidae</taxon>
        <taxon>Bunostominae</taxon>
        <taxon>Necator</taxon>
    </lineage>
</organism>
<protein>
    <submittedName>
        <fullName evidence="2">Uncharacterized protein</fullName>
    </submittedName>
</protein>
<comment type="caution">
    <text evidence="2">The sequence shown here is derived from an EMBL/GenBank/DDBJ whole genome shotgun (WGS) entry which is preliminary data.</text>
</comment>
<feature type="region of interest" description="Disordered" evidence="1">
    <location>
        <begin position="1"/>
        <end position="25"/>
    </location>
</feature>
<evidence type="ECO:0000313" key="3">
    <source>
        <dbReference type="Proteomes" id="UP001303046"/>
    </source>
</evidence>
<accession>A0ABR1CGM2</accession>
<reference evidence="2 3" key="1">
    <citation type="submission" date="2023-08" db="EMBL/GenBank/DDBJ databases">
        <title>A Necator americanus chromosomal reference genome.</title>
        <authorList>
            <person name="Ilik V."/>
            <person name="Petrzelkova K.J."/>
            <person name="Pardy F."/>
            <person name="Fuh T."/>
            <person name="Niatou-Singa F.S."/>
            <person name="Gouil Q."/>
            <person name="Baker L."/>
            <person name="Ritchie M.E."/>
            <person name="Jex A.R."/>
            <person name="Gazzola D."/>
            <person name="Li H."/>
            <person name="Toshio Fujiwara R."/>
            <person name="Zhan B."/>
            <person name="Aroian R.V."/>
            <person name="Pafco B."/>
            <person name="Schwarz E.M."/>
        </authorList>
    </citation>
    <scope>NUCLEOTIDE SEQUENCE [LARGE SCALE GENOMIC DNA]</scope>
    <source>
        <strain evidence="2 3">Aroian</strain>
        <tissue evidence="2">Whole animal</tissue>
    </source>
</reference>